<dbReference type="Proteomes" id="UP001519287">
    <property type="component" value="Unassembled WGS sequence"/>
</dbReference>
<dbReference type="PANTHER" id="PTHR43133:SF51">
    <property type="entry name" value="RNA POLYMERASE SIGMA FACTOR"/>
    <property type="match status" value="1"/>
</dbReference>
<proteinExistence type="inferred from homology"/>
<evidence type="ECO:0000313" key="10">
    <source>
        <dbReference type="Proteomes" id="UP001519287"/>
    </source>
</evidence>
<dbReference type="EMBL" id="JAGGLB010000003">
    <property type="protein sequence ID" value="MBP1989628.1"/>
    <property type="molecule type" value="Genomic_DNA"/>
</dbReference>
<dbReference type="NCBIfam" id="TIGR02937">
    <property type="entry name" value="sigma70-ECF"/>
    <property type="match status" value="1"/>
</dbReference>
<dbReference type="Gene3D" id="1.10.1740.10">
    <property type="match status" value="1"/>
</dbReference>
<keyword evidence="2 6" id="KW-0805">Transcription regulation</keyword>
<evidence type="ECO:0000256" key="3">
    <source>
        <dbReference type="ARBA" id="ARBA00023082"/>
    </source>
</evidence>
<comment type="caution">
    <text evidence="9">The sequence shown here is derived from an EMBL/GenBank/DDBJ whole genome shotgun (WGS) entry which is preliminary data.</text>
</comment>
<dbReference type="InterPro" id="IPR013324">
    <property type="entry name" value="RNA_pol_sigma_r3/r4-like"/>
</dbReference>
<evidence type="ECO:0000256" key="1">
    <source>
        <dbReference type="ARBA" id="ARBA00010641"/>
    </source>
</evidence>
<keyword evidence="3 6" id="KW-0731">Sigma factor</keyword>
<dbReference type="InterPro" id="IPR013325">
    <property type="entry name" value="RNA_pol_sigma_r2"/>
</dbReference>
<dbReference type="InterPro" id="IPR036388">
    <property type="entry name" value="WH-like_DNA-bd_sf"/>
</dbReference>
<dbReference type="RefSeq" id="WP_209970453.1">
    <property type="nucleotide sequence ID" value="NZ_JAGGLB010000003.1"/>
</dbReference>
<keyword evidence="10" id="KW-1185">Reference proteome</keyword>
<dbReference type="Pfam" id="PF08281">
    <property type="entry name" value="Sigma70_r4_2"/>
    <property type="match status" value="1"/>
</dbReference>
<evidence type="ECO:0000259" key="7">
    <source>
        <dbReference type="Pfam" id="PF04542"/>
    </source>
</evidence>
<dbReference type="Pfam" id="PF04542">
    <property type="entry name" value="Sigma70_r2"/>
    <property type="match status" value="1"/>
</dbReference>
<evidence type="ECO:0000256" key="4">
    <source>
        <dbReference type="ARBA" id="ARBA00023125"/>
    </source>
</evidence>
<dbReference type="Gene3D" id="1.10.10.10">
    <property type="entry name" value="Winged helix-like DNA-binding domain superfamily/Winged helix DNA-binding domain"/>
    <property type="match status" value="1"/>
</dbReference>
<keyword evidence="5 6" id="KW-0804">Transcription</keyword>
<gene>
    <name evidence="9" type="ORF">J2Z66_001226</name>
</gene>
<organism evidence="9 10">
    <name type="scientific">Paenibacillus eucommiae</name>
    <dbReference type="NCBI Taxonomy" id="1355755"/>
    <lineage>
        <taxon>Bacteria</taxon>
        <taxon>Bacillati</taxon>
        <taxon>Bacillota</taxon>
        <taxon>Bacilli</taxon>
        <taxon>Bacillales</taxon>
        <taxon>Paenibacillaceae</taxon>
        <taxon>Paenibacillus</taxon>
    </lineage>
</organism>
<evidence type="ECO:0000256" key="5">
    <source>
        <dbReference type="ARBA" id="ARBA00023163"/>
    </source>
</evidence>
<reference evidence="9 10" key="1">
    <citation type="submission" date="2021-03" db="EMBL/GenBank/DDBJ databases">
        <title>Genomic Encyclopedia of Type Strains, Phase IV (KMG-IV): sequencing the most valuable type-strain genomes for metagenomic binning, comparative biology and taxonomic classification.</title>
        <authorList>
            <person name="Goeker M."/>
        </authorList>
    </citation>
    <scope>NUCLEOTIDE SEQUENCE [LARGE SCALE GENOMIC DNA]</scope>
    <source>
        <strain evidence="9 10">DSM 26048</strain>
    </source>
</reference>
<dbReference type="PANTHER" id="PTHR43133">
    <property type="entry name" value="RNA POLYMERASE ECF-TYPE SIGMA FACTO"/>
    <property type="match status" value="1"/>
</dbReference>
<dbReference type="SUPFAM" id="SSF88659">
    <property type="entry name" value="Sigma3 and sigma4 domains of RNA polymerase sigma factors"/>
    <property type="match status" value="1"/>
</dbReference>
<evidence type="ECO:0000313" key="9">
    <source>
        <dbReference type="EMBL" id="MBP1989628.1"/>
    </source>
</evidence>
<dbReference type="InterPro" id="IPR007627">
    <property type="entry name" value="RNA_pol_sigma70_r2"/>
</dbReference>
<dbReference type="InterPro" id="IPR014284">
    <property type="entry name" value="RNA_pol_sigma-70_dom"/>
</dbReference>
<keyword evidence="4 6" id="KW-0238">DNA-binding</keyword>
<evidence type="ECO:0000256" key="6">
    <source>
        <dbReference type="RuleBase" id="RU000716"/>
    </source>
</evidence>
<name>A0ABS4IPY1_9BACL</name>
<sequence>MFRDNGVPQVHLIEDLTDTELIAKAQDGEREAFGELFRRHHAKAYGVARSIVQDTYTADDIVQEALIKAFLHLGTLMDAERFLPWLHRIVRNQAYTRLKTLWREQPLTRMFGLPASGRDDDSFGASEMERLIDRLRRRDLEPSDETDPAVRLARCEWYETIRQLLLCLSKRERAFFESYFFEQLSPKEIADLYRTTTGNVYMVLSRSKKKLMEERIRRDLDRYISHRRLGGTMEKMILKKPRVLHWKSPFSWSYEPWTTAGFNMYGILETTDKHELSISQVLGLTSQAFRLNIVRNSIHTSGATRYDWNVILPKAMYNLGFQCRVVSGGSAAMAKGAEPTAHASETLEEAFKLIQETVDRGGYVLSFDLTLPEFGIIYGYDDNSREFYVGDVNVSFHRKVDEHERLPYNRLGRTVTGELFVMAITGTVPVTKEGALLGALRLILDHANGKESVEESCANGLSAYEAWIDAFRNRTVDKHGNSYTTELAHDARRYAVRFLEETASEWEGTKDNKTVELLIEAARHYALCAESFQSLCEMFPFDGERSTPNDSDTANRAIVLLQDACDHEHNGISVLERLSDHLQQVKTSSAY</sequence>
<evidence type="ECO:0000259" key="8">
    <source>
        <dbReference type="Pfam" id="PF08281"/>
    </source>
</evidence>
<evidence type="ECO:0000256" key="2">
    <source>
        <dbReference type="ARBA" id="ARBA00023015"/>
    </source>
</evidence>
<dbReference type="SUPFAM" id="SSF88946">
    <property type="entry name" value="Sigma2 domain of RNA polymerase sigma factors"/>
    <property type="match status" value="1"/>
</dbReference>
<dbReference type="InterPro" id="IPR039425">
    <property type="entry name" value="RNA_pol_sigma-70-like"/>
</dbReference>
<dbReference type="InterPro" id="IPR013249">
    <property type="entry name" value="RNA_pol_sigma70_r4_t2"/>
</dbReference>
<accession>A0ABS4IPY1</accession>
<feature type="domain" description="RNA polymerase sigma-70 region 2" evidence="7">
    <location>
        <begin position="36"/>
        <end position="103"/>
    </location>
</feature>
<dbReference type="PROSITE" id="PS01063">
    <property type="entry name" value="SIGMA70_ECF"/>
    <property type="match status" value="1"/>
</dbReference>
<comment type="similarity">
    <text evidence="1 6">Belongs to the sigma-70 factor family. ECF subfamily.</text>
</comment>
<dbReference type="InterPro" id="IPR000838">
    <property type="entry name" value="RNA_pol_sigma70_ECF_CS"/>
</dbReference>
<protein>
    <recommendedName>
        <fullName evidence="6">RNA polymerase sigma factor</fullName>
    </recommendedName>
</protein>
<feature type="domain" description="RNA polymerase sigma factor 70 region 4 type 2" evidence="8">
    <location>
        <begin position="159"/>
        <end position="211"/>
    </location>
</feature>